<gene>
    <name evidence="1" type="ORF">IRI77_12045</name>
</gene>
<dbReference type="EMBL" id="CP063849">
    <property type="protein sequence ID" value="QOY90644.1"/>
    <property type="molecule type" value="Genomic_DNA"/>
</dbReference>
<accession>A0A7S7NWU0</accession>
<protein>
    <submittedName>
        <fullName evidence="1">Uncharacterized protein</fullName>
    </submittedName>
</protein>
<dbReference type="RefSeq" id="WP_194452304.1">
    <property type="nucleotide sequence ID" value="NZ_CP063849.1"/>
</dbReference>
<reference evidence="1 2" key="1">
    <citation type="submission" date="2020-10" db="EMBL/GenBank/DDBJ databases">
        <title>Complete genome sequence of Paludibaculum fermentans P105T, a facultatively anaerobic acidobacterium capable of dissimilatory Fe(III) reduction.</title>
        <authorList>
            <person name="Dedysh S.N."/>
            <person name="Beletsky A.V."/>
            <person name="Kulichevskaya I.S."/>
            <person name="Mardanov A.V."/>
            <person name="Ravin N.V."/>
        </authorList>
    </citation>
    <scope>NUCLEOTIDE SEQUENCE [LARGE SCALE GENOMIC DNA]</scope>
    <source>
        <strain evidence="1 2">P105</strain>
    </source>
</reference>
<organism evidence="1 2">
    <name type="scientific">Paludibaculum fermentans</name>
    <dbReference type="NCBI Taxonomy" id="1473598"/>
    <lineage>
        <taxon>Bacteria</taxon>
        <taxon>Pseudomonadati</taxon>
        <taxon>Acidobacteriota</taxon>
        <taxon>Terriglobia</taxon>
        <taxon>Bryobacterales</taxon>
        <taxon>Bryobacteraceae</taxon>
        <taxon>Paludibaculum</taxon>
    </lineage>
</organism>
<dbReference type="KEGG" id="pfer:IRI77_12045"/>
<proteinExistence type="predicted"/>
<dbReference type="AlphaFoldDB" id="A0A7S7NWU0"/>
<evidence type="ECO:0000313" key="1">
    <source>
        <dbReference type="EMBL" id="QOY90644.1"/>
    </source>
</evidence>
<keyword evidence="2" id="KW-1185">Reference proteome</keyword>
<name>A0A7S7NWU0_PALFE</name>
<dbReference type="Proteomes" id="UP000593892">
    <property type="component" value="Chromosome"/>
</dbReference>
<sequence length="102" mass="12219">MKPAVESAPLQPPVLQWYEDLDPLAVQREAAMFYGLFLRGHSPEQLRRDIEIPKSTFEKWLSHPHYDGEFRENIKRVYHFRRQVLAVFDELVDQERLKARLQ</sequence>
<evidence type="ECO:0000313" key="2">
    <source>
        <dbReference type="Proteomes" id="UP000593892"/>
    </source>
</evidence>